<dbReference type="EC" id="1.18.1.2" evidence="6"/>
<dbReference type="Proteomes" id="UP000069697">
    <property type="component" value="Unassembled WGS sequence"/>
</dbReference>
<dbReference type="AlphaFoldDB" id="A0A117I1S6"/>
<evidence type="ECO:0000313" key="9">
    <source>
        <dbReference type="Proteomes" id="UP000069697"/>
    </source>
</evidence>
<dbReference type="InterPro" id="IPR023753">
    <property type="entry name" value="FAD/NAD-binding_dom"/>
</dbReference>
<feature type="binding site" evidence="6">
    <location>
        <position position="284"/>
    </location>
    <ligand>
        <name>FAD</name>
        <dbReference type="ChEBI" id="CHEBI:57692"/>
    </ligand>
</feature>
<dbReference type="InterPro" id="IPR022890">
    <property type="entry name" value="Fd--NADP_Rdtase_type_2"/>
</dbReference>
<comment type="catalytic activity">
    <reaction evidence="6">
        <text>2 reduced [2Fe-2S]-[ferredoxin] + NADP(+) + H(+) = 2 oxidized [2Fe-2S]-[ferredoxin] + NADPH</text>
        <dbReference type="Rhea" id="RHEA:20125"/>
        <dbReference type="Rhea" id="RHEA-COMP:10000"/>
        <dbReference type="Rhea" id="RHEA-COMP:10001"/>
        <dbReference type="ChEBI" id="CHEBI:15378"/>
        <dbReference type="ChEBI" id="CHEBI:33737"/>
        <dbReference type="ChEBI" id="CHEBI:33738"/>
        <dbReference type="ChEBI" id="CHEBI:57783"/>
        <dbReference type="ChEBI" id="CHEBI:58349"/>
        <dbReference type="EC" id="1.18.1.2"/>
    </reaction>
</comment>
<dbReference type="PRINTS" id="PR00469">
    <property type="entry name" value="PNDRDTASEII"/>
</dbReference>
<dbReference type="PANTHER" id="PTHR48105">
    <property type="entry name" value="THIOREDOXIN REDUCTASE 1-RELATED-RELATED"/>
    <property type="match status" value="1"/>
</dbReference>
<dbReference type="Gene3D" id="3.50.50.60">
    <property type="entry name" value="FAD/NAD(P)-binding domain"/>
    <property type="match status" value="2"/>
</dbReference>
<dbReference type="EMBL" id="BCNV01000001">
    <property type="protein sequence ID" value="GAS82605.1"/>
    <property type="molecule type" value="Genomic_DNA"/>
</dbReference>
<keyword evidence="4 6" id="KW-0521">NADP</keyword>
<dbReference type="RefSeq" id="WP_062835128.1">
    <property type="nucleotide sequence ID" value="NZ_BCNV01000001.1"/>
</dbReference>
<dbReference type="Pfam" id="PF07992">
    <property type="entry name" value="Pyr_redox_2"/>
    <property type="match status" value="1"/>
</dbReference>
<feature type="binding site" evidence="6">
    <location>
        <position position="36"/>
    </location>
    <ligand>
        <name>FAD</name>
        <dbReference type="ChEBI" id="CHEBI:57692"/>
    </ligand>
</feature>
<comment type="caution">
    <text evidence="8">The sequence shown here is derived from an EMBL/GenBank/DDBJ whole genome shotgun (WGS) entry which is preliminary data.</text>
</comment>
<evidence type="ECO:0000259" key="7">
    <source>
        <dbReference type="Pfam" id="PF07992"/>
    </source>
</evidence>
<comment type="subunit">
    <text evidence="1 6">Homodimer.</text>
</comment>
<dbReference type="PRINTS" id="PR00368">
    <property type="entry name" value="FADPNR"/>
</dbReference>
<comment type="caution">
    <text evidence="6">Lacks conserved residue(s) required for the propagation of feature annotation.</text>
</comment>
<comment type="similarity">
    <text evidence="6">Belongs to the ferredoxin--NADP reductase type 2 family.</text>
</comment>
<keyword evidence="2 6" id="KW-0285">Flavoprotein</keyword>
<evidence type="ECO:0000256" key="2">
    <source>
        <dbReference type="ARBA" id="ARBA00022630"/>
    </source>
</evidence>
<evidence type="ECO:0000256" key="4">
    <source>
        <dbReference type="ARBA" id="ARBA00022857"/>
    </source>
</evidence>
<keyword evidence="5 6" id="KW-0560">Oxidoreductase</keyword>
<feature type="binding site" evidence="6">
    <location>
        <position position="88"/>
    </location>
    <ligand>
        <name>FAD</name>
        <dbReference type="ChEBI" id="CHEBI:57692"/>
    </ligand>
</feature>
<accession>A0A117I1S6</accession>
<evidence type="ECO:0000256" key="1">
    <source>
        <dbReference type="ARBA" id="ARBA00011738"/>
    </source>
</evidence>
<reference evidence="9" key="2">
    <citation type="submission" date="2016-01" db="EMBL/GenBank/DDBJ databases">
        <title>Draft Genome Sequence of Paenibacillus amylolyticus Heshi-A3 that Was Isolated from Fermented Rice Bran with Aging Salted Mackerel, Which Was Named Heshiko as Traditional Fermented Seafood in Japan.</title>
        <authorList>
            <person name="Akuzawa S."/>
            <person name="Nakagawa J."/>
            <person name="Kanekatsu T."/>
            <person name="Kubota E."/>
            <person name="Ohtake R."/>
            <person name="Suzuki T."/>
            <person name="Kanesaki Y."/>
        </authorList>
    </citation>
    <scope>NUCLEOTIDE SEQUENCE [LARGE SCALE GENOMIC DNA]</scope>
    <source>
        <strain evidence="9">Heshi-A3</strain>
    </source>
</reference>
<proteinExistence type="inferred from homology"/>
<evidence type="ECO:0000256" key="3">
    <source>
        <dbReference type="ARBA" id="ARBA00022827"/>
    </source>
</evidence>
<reference evidence="8 9" key="1">
    <citation type="journal article" date="2016" name="Genome Announc.">
        <title>Draft Genome Sequence of Paenibacillus amylolyticus Heshi-A3, Isolated from Fermented Rice Bran in a Japanese Fermented Seafood Dish.</title>
        <authorList>
            <person name="Akuzawa S."/>
            <person name="Nagaoka J."/>
            <person name="Kanekatsu M."/>
            <person name="Kubota E."/>
            <person name="Ohtake R."/>
            <person name="Suzuki T."/>
            <person name="Kanesaki Y."/>
        </authorList>
    </citation>
    <scope>NUCLEOTIDE SEQUENCE [LARGE SCALE GENOMIC DNA]</scope>
    <source>
        <strain evidence="8 9">Heshi-A3</strain>
    </source>
</reference>
<keyword evidence="3 6" id="KW-0274">FAD</keyword>
<evidence type="ECO:0000313" key="8">
    <source>
        <dbReference type="EMBL" id="GAS82605.1"/>
    </source>
</evidence>
<dbReference type="InterPro" id="IPR050097">
    <property type="entry name" value="Ferredoxin-NADP_redctase_2"/>
</dbReference>
<sequence>MNEEDIYDVTIIGGGPAGMYAAFYAGMRDMKVKIIDGKDRLGGFLHTYSEKTIWDVGGLPPMKCSKLIEWLVQQANTFNPTVVLNCKVERFTRLDNGIWSMYTAGGEIHYTRTIIVAVGRGIAEIQKLELQEPIEHEQENLHYTVQNPEHFAGKRVLISGGGNSAVDWAIELAQLARSVVVIHRNNEFRAMERNVSEMNNITDVRTPYSITQLHNHGKRIQQVVITHMESQDNVVLQVDEVVINHGYKSNLSDLASCGLEMNDGMVLMSHHAQTSLPGVFAAGDCATHESKVRLIAGAFNDAIVAVNSAKQYMTPDAPKMAYVSSHNEIFREKNRQIPSL</sequence>
<dbReference type="GO" id="GO:0050661">
    <property type="term" value="F:NADP binding"/>
    <property type="evidence" value="ECO:0007669"/>
    <property type="project" value="UniProtKB-UniRule"/>
</dbReference>
<dbReference type="InterPro" id="IPR036188">
    <property type="entry name" value="FAD/NAD-bd_sf"/>
</dbReference>
<feature type="binding site" evidence="6">
    <location>
        <position position="325"/>
    </location>
    <ligand>
        <name>FAD</name>
        <dbReference type="ChEBI" id="CHEBI:57692"/>
    </ligand>
</feature>
<evidence type="ECO:0000256" key="6">
    <source>
        <dbReference type="HAMAP-Rule" id="MF_01685"/>
    </source>
</evidence>
<organism evidence="8 9">
    <name type="scientific">Paenibacillus amylolyticus</name>
    <dbReference type="NCBI Taxonomy" id="1451"/>
    <lineage>
        <taxon>Bacteria</taxon>
        <taxon>Bacillati</taxon>
        <taxon>Bacillota</taxon>
        <taxon>Bacilli</taxon>
        <taxon>Bacillales</taxon>
        <taxon>Paenibacillaceae</taxon>
        <taxon>Paenibacillus</taxon>
    </lineage>
</organism>
<evidence type="ECO:0000256" key="5">
    <source>
        <dbReference type="ARBA" id="ARBA00023002"/>
    </source>
</evidence>
<dbReference type="GO" id="GO:0050660">
    <property type="term" value="F:flavin adenine dinucleotide binding"/>
    <property type="evidence" value="ECO:0007669"/>
    <property type="project" value="UniProtKB-UniRule"/>
</dbReference>
<dbReference type="HAMAP" id="MF_01685">
    <property type="entry name" value="FENR2"/>
    <property type="match status" value="1"/>
</dbReference>
<protein>
    <recommendedName>
        <fullName evidence="6">Ferredoxin--NADP reductase</fullName>
        <shortName evidence="6">FNR</shortName>
        <shortName evidence="6">Fd-NADP(+) reductase</shortName>
        <ecNumber evidence="6">1.18.1.2</ecNumber>
    </recommendedName>
</protein>
<name>A0A117I1S6_PAEAM</name>
<gene>
    <name evidence="8" type="ORF">PAHA3_2679</name>
</gene>
<dbReference type="SUPFAM" id="SSF51905">
    <property type="entry name" value="FAD/NAD(P)-binding domain"/>
    <property type="match status" value="1"/>
</dbReference>
<feature type="binding site" evidence="6">
    <location>
        <position position="48"/>
    </location>
    <ligand>
        <name>FAD</name>
        <dbReference type="ChEBI" id="CHEBI:57692"/>
    </ligand>
</feature>
<dbReference type="GO" id="GO:0004324">
    <property type="term" value="F:ferredoxin-NADP+ reductase activity"/>
    <property type="evidence" value="ECO:0007669"/>
    <property type="project" value="UniProtKB-UniRule"/>
</dbReference>
<comment type="cofactor">
    <cofactor evidence="6">
        <name>FAD</name>
        <dbReference type="ChEBI" id="CHEBI:57692"/>
    </cofactor>
    <text evidence="6">Binds 1 FAD per subunit.</text>
</comment>
<feature type="domain" description="FAD/NAD(P)-binding" evidence="7">
    <location>
        <begin position="7"/>
        <end position="299"/>
    </location>
</feature>